<organism evidence="13 14">
    <name type="scientific">Denitromonas halophila</name>
    <dbReference type="NCBI Taxonomy" id="1629404"/>
    <lineage>
        <taxon>Bacteria</taxon>
        <taxon>Pseudomonadati</taxon>
        <taxon>Pseudomonadota</taxon>
        <taxon>Betaproteobacteria</taxon>
        <taxon>Rhodocyclales</taxon>
        <taxon>Zoogloeaceae</taxon>
        <taxon>Denitromonas</taxon>
    </lineage>
</organism>
<keyword evidence="8" id="KW-0119">Carbohydrate metabolism</keyword>
<dbReference type="EC" id="5.1.3.2" evidence="5"/>
<evidence type="ECO:0000256" key="4">
    <source>
        <dbReference type="ARBA" id="ARBA00007637"/>
    </source>
</evidence>
<dbReference type="GO" id="GO:0003978">
    <property type="term" value="F:UDP-glucose 4-epimerase activity"/>
    <property type="evidence" value="ECO:0007669"/>
    <property type="project" value="UniProtKB-EC"/>
</dbReference>
<name>A0A557QDR1_9RHOO</name>
<proteinExistence type="inferred from homology"/>
<gene>
    <name evidence="13" type="ORF">FHP91_19920</name>
</gene>
<comment type="catalytic activity">
    <reaction evidence="1">
        <text>UDP-alpha-D-glucose = UDP-alpha-D-galactose</text>
        <dbReference type="Rhea" id="RHEA:22168"/>
        <dbReference type="ChEBI" id="CHEBI:58885"/>
        <dbReference type="ChEBI" id="CHEBI:66914"/>
        <dbReference type="EC" id="5.1.3.2"/>
    </reaction>
</comment>
<feature type="non-terminal residue" evidence="13">
    <location>
        <position position="67"/>
    </location>
</feature>
<comment type="caution">
    <text evidence="13">The sequence shown here is derived from an EMBL/GenBank/DDBJ whole genome shotgun (WGS) entry which is preliminary data.</text>
</comment>
<evidence type="ECO:0000256" key="1">
    <source>
        <dbReference type="ARBA" id="ARBA00000083"/>
    </source>
</evidence>
<evidence type="ECO:0000256" key="3">
    <source>
        <dbReference type="ARBA" id="ARBA00004947"/>
    </source>
</evidence>
<keyword evidence="14" id="KW-1185">Reference proteome</keyword>
<dbReference type="Pfam" id="PF01370">
    <property type="entry name" value="Epimerase"/>
    <property type="match status" value="1"/>
</dbReference>
<dbReference type="EMBL" id="VMNK01000022">
    <property type="protein sequence ID" value="TVO51045.1"/>
    <property type="molecule type" value="Genomic_DNA"/>
</dbReference>
<comment type="cofactor">
    <cofactor evidence="2">
        <name>NAD(+)</name>
        <dbReference type="ChEBI" id="CHEBI:57540"/>
    </cofactor>
</comment>
<dbReference type="GO" id="GO:0005829">
    <property type="term" value="C:cytosol"/>
    <property type="evidence" value="ECO:0007669"/>
    <property type="project" value="TreeGrafter"/>
</dbReference>
<dbReference type="PANTHER" id="PTHR43725">
    <property type="entry name" value="UDP-GLUCOSE 4-EPIMERASE"/>
    <property type="match status" value="1"/>
</dbReference>
<evidence type="ECO:0000256" key="5">
    <source>
        <dbReference type="ARBA" id="ARBA00013189"/>
    </source>
</evidence>
<protein>
    <recommendedName>
        <fullName evidence="6">UDP-glucose 4-epimerase</fullName>
        <ecNumber evidence="5">5.1.3.2</ecNumber>
    </recommendedName>
    <alternativeName>
        <fullName evidence="11">Galactowaldenase</fullName>
    </alternativeName>
    <alternativeName>
        <fullName evidence="10">UDP-galactose 4-epimerase</fullName>
    </alternativeName>
</protein>
<dbReference type="PANTHER" id="PTHR43725:SF47">
    <property type="entry name" value="UDP-GLUCOSE 4-EPIMERASE"/>
    <property type="match status" value="1"/>
</dbReference>
<evidence type="ECO:0000256" key="8">
    <source>
        <dbReference type="ARBA" id="ARBA00023144"/>
    </source>
</evidence>
<evidence type="ECO:0000256" key="9">
    <source>
        <dbReference type="ARBA" id="ARBA00023235"/>
    </source>
</evidence>
<dbReference type="OrthoDB" id="9769113at2"/>
<keyword evidence="8" id="KW-0299">Galactose metabolism</keyword>
<dbReference type="Proteomes" id="UP000319502">
    <property type="component" value="Unassembled WGS sequence"/>
</dbReference>
<accession>A0A557QDR1</accession>
<dbReference type="GO" id="GO:0006012">
    <property type="term" value="P:galactose metabolic process"/>
    <property type="evidence" value="ECO:0007669"/>
    <property type="project" value="UniProtKB-KW"/>
</dbReference>
<keyword evidence="9" id="KW-0413">Isomerase</keyword>
<keyword evidence="7" id="KW-0520">NAD</keyword>
<dbReference type="InterPro" id="IPR036291">
    <property type="entry name" value="NAD(P)-bd_dom_sf"/>
</dbReference>
<evidence type="ECO:0000256" key="2">
    <source>
        <dbReference type="ARBA" id="ARBA00001911"/>
    </source>
</evidence>
<dbReference type="RefSeq" id="WP_144311248.1">
    <property type="nucleotide sequence ID" value="NZ_VMNK01000022.1"/>
</dbReference>
<evidence type="ECO:0000256" key="11">
    <source>
        <dbReference type="ARBA" id="ARBA00033067"/>
    </source>
</evidence>
<evidence type="ECO:0000313" key="13">
    <source>
        <dbReference type="EMBL" id="TVO51045.1"/>
    </source>
</evidence>
<evidence type="ECO:0000256" key="6">
    <source>
        <dbReference type="ARBA" id="ARBA00018569"/>
    </source>
</evidence>
<feature type="domain" description="NAD-dependent epimerase/dehydratase" evidence="12">
    <location>
        <begin position="4"/>
        <end position="65"/>
    </location>
</feature>
<evidence type="ECO:0000256" key="7">
    <source>
        <dbReference type="ARBA" id="ARBA00023027"/>
    </source>
</evidence>
<evidence type="ECO:0000259" key="12">
    <source>
        <dbReference type="Pfam" id="PF01370"/>
    </source>
</evidence>
<evidence type="ECO:0000256" key="10">
    <source>
        <dbReference type="ARBA" id="ARBA00031367"/>
    </source>
</evidence>
<dbReference type="InterPro" id="IPR001509">
    <property type="entry name" value="Epimerase_deHydtase"/>
</dbReference>
<dbReference type="SUPFAM" id="SSF51735">
    <property type="entry name" value="NAD(P)-binding Rossmann-fold domains"/>
    <property type="match status" value="1"/>
</dbReference>
<comment type="pathway">
    <text evidence="3">Carbohydrate metabolism; galactose metabolism.</text>
</comment>
<dbReference type="AlphaFoldDB" id="A0A557QDR1"/>
<reference evidence="13 14" key="1">
    <citation type="submission" date="2019-07" db="EMBL/GenBank/DDBJ databases">
        <title>The pathways for chlorine oxyanion respiration interact through the shared metabolite chlorate.</title>
        <authorList>
            <person name="Barnum T.P."/>
            <person name="Cheng Y."/>
            <person name="Hill K.A."/>
            <person name="Lucas L.N."/>
            <person name="Carlson H.K."/>
            <person name="Coates J.D."/>
        </authorList>
    </citation>
    <scope>NUCLEOTIDE SEQUENCE [LARGE SCALE GENOMIC DNA]</scope>
    <source>
        <strain evidence="13 14">SFB-3</strain>
    </source>
</reference>
<dbReference type="Gene3D" id="3.40.50.720">
    <property type="entry name" value="NAD(P)-binding Rossmann-like Domain"/>
    <property type="match status" value="1"/>
</dbReference>
<comment type="similarity">
    <text evidence="4">Belongs to the NAD(P)-dependent epimerase/dehydratase family.</text>
</comment>
<sequence>MACILVTGGAGYIGSHTCVALLAAGHEVVVVDNFSNSNPRALARVAQIAGRPVAAIHEVDIRDRAGL</sequence>
<evidence type="ECO:0000313" key="14">
    <source>
        <dbReference type="Proteomes" id="UP000319502"/>
    </source>
</evidence>